<comment type="caution">
    <text evidence="1">The sequence shown here is derived from an EMBL/GenBank/DDBJ whole genome shotgun (WGS) entry which is preliminary data.</text>
</comment>
<evidence type="ECO:0000313" key="1">
    <source>
        <dbReference type="EMBL" id="CAI9583766.1"/>
    </source>
</evidence>
<evidence type="ECO:0000313" key="2">
    <source>
        <dbReference type="Proteomes" id="UP001162483"/>
    </source>
</evidence>
<gene>
    <name evidence="1" type="ORF">SPARVUS_LOCUS9870772</name>
</gene>
<name>A0ABN9EFV4_9NEOB</name>
<dbReference type="EMBL" id="CATNWA010015478">
    <property type="protein sequence ID" value="CAI9583766.1"/>
    <property type="molecule type" value="Genomic_DNA"/>
</dbReference>
<protein>
    <submittedName>
        <fullName evidence="1">Uncharacterized protein</fullName>
    </submittedName>
</protein>
<proteinExistence type="predicted"/>
<sequence>YKKKNKNIVSFPLIIKKKNQEEISITIYHQFVLKTTRYNSPGYTK</sequence>
<reference evidence="1" key="1">
    <citation type="submission" date="2023-05" db="EMBL/GenBank/DDBJ databases">
        <authorList>
            <person name="Stuckert A."/>
        </authorList>
    </citation>
    <scope>NUCLEOTIDE SEQUENCE</scope>
</reference>
<organism evidence="1 2">
    <name type="scientific">Staurois parvus</name>
    <dbReference type="NCBI Taxonomy" id="386267"/>
    <lineage>
        <taxon>Eukaryota</taxon>
        <taxon>Metazoa</taxon>
        <taxon>Chordata</taxon>
        <taxon>Craniata</taxon>
        <taxon>Vertebrata</taxon>
        <taxon>Euteleostomi</taxon>
        <taxon>Amphibia</taxon>
        <taxon>Batrachia</taxon>
        <taxon>Anura</taxon>
        <taxon>Neobatrachia</taxon>
        <taxon>Ranoidea</taxon>
        <taxon>Ranidae</taxon>
        <taxon>Staurois</taxon>
    </lineage>
</organism>
<accession>A0ABN9EFV4</accession>
<keyword evidence="2" id="KW-1185">Reference proteome</keyword>
<feature type="non-terminal residue" evidence="1">
    <location>
        <position position="1"/>
    </location>
</feature>
<dbReference type="Proteomes" id="UP001162483">
    <property type="component" value="Unassembled WGS sequence"/>
</dbReference>